<dbReference type="GO" id="GO:0020037">
    <property type="term" value="F:heme binding"/>
    <property type="evidence" value="ECO:0007669"/>
    <property type="project" value="InterPro"/>
</dbReference>
<evidence type="ECO:0000256" key="1">
    <source>
        <dbReference type="ARBA" id="ARBA00010617"/>
    </source>
</evidence>
<dbReference type="Proteomes" id="UP000190539">
    <property type="component" value="Unassembled WGS sequence"/>
</dbReference>
<dbReference type="InterPro" id="IPR036396">
    <property type="entry name" value="Cyt_P450_sf"/>
</dbReference>
<dbReference type="SUPFAM" id="SSF48264">
    <property type="entry name" value="Cytochrome P450"/>
    <property type="match status" value="1"/>
</dbReference>
<dbReference type="AlphaFoldDB" id="A0A1V4AEQ6"/>
<proteinExistence type="inferred from homology"/>
<comment type="similarity">
    <text evidence="1">Belongs to the cytochrome P450 family.</text>
</comment>
<comment type="caution">
    <text evidence="8">The sequence shown here is derived from an EMBL/GenBank/DDBJ whole genome shotgun (WGS) entry which is preliminary data.</text>
</comment>
<dbReference type="InterPro" id="IPR001128">
    <property type="entry name" value="Cyt_P450"/>
</dbReference>
<dbReference type="GO" id="GO:0004497">
    <property type="term" value="F:monooxygenase activity"/>
    <property type="evidence" value="ECO:0007669"/>
    <property type="project" value="UniProtKB-KW"/>
</dbReference>
<dbReference type="EMBL" id="MVFC01000001">
    <property type="protein sequence ID" value="OON82596.1"/>
    <property type="molecule type" value="Genomic_DNA"/>
</dbReference>
<evidence type="ECO:0000256" key="4">
    <source>
        <dbReference type="ARBA" id="ARBA00023002"/>
    </source>
</evidence>
<evidence type="ECO:0000256" key="3">
    <source>
        <dbReference type="ARBA" id="ARBA00022723"/>
    </source>
</evidence>
<dbReference type="Pfam" id="PF00067">
    <property type="entry name" value="p450"/>
    <property type="match status" value="1"/>
</dbReference>
<protein>
    <submittedName>
        <fullName evidence="8">Cytochrome</fullName>
    </submittedName>
</protein>
<evidence type="ECO:0000313" key="9">
    <source>
        <dbReference type="Proteomes" id="UP000190539"/>
    </source>
</evidence>
<dbReference type="OrthoDB" id="3664945at2"/>
<evidence type="ECO:0000313" key="8">
    <source>
        <dbReference type="EMBL" id="OON82596.1"/>
    </source>
</evidence>
<dbReference type="STRING" id="83656.B1H18_00510"/>
<dbReference type="PRINTS" id="PR00359">
    <property type="entry name" value="BP450"/>
</dbReference>
<dbReference type="PANTHER" id="PTHR46696:SF1">
    <property type="entry name" value="CYTOCHROME P450 YJIB-RELATED"/>
    <property type="match status" value="1"/>
</dbReference>
<feature type="region of interest" description="Disordered" evidence="7">
    <location>
        <begin position="1"/>
        <end position="21"/>
    </location>
</feature>
<organism evidence="8 9">
    <name type="scientific">Streptomyces tsukubensis</name>
    <dbReference type="NCBI Taxonomy" id="83656"/>
    <lineage>
        <taxon>Bacteria</taxon>
        <taxon>Bacillati</taxon>
        <taxon>Actinomycetota</taxon>
        <taxon>Actinomycetes</taxon>
        <taxon>Kitasatosporales</taxon>
        <taxon>Streptomycetaceae</taxon>
        <taxon>Streptomyces</taxon>
    </lineage>
</organism>
<dbReference type="RefSeq" id="WP_077963705.1">
    <property type="nucleotide sequence ID" value="NZ_CP045178.1"/>
</dbReference>
<sequence length="396" mass="43881">MTATLPEFPMPRINPLDPPPDYRALGAEHPVFLVRTPRGDTAWVITRHEDVRRALTHRAFSSDPRTPGFPTYVTGDVPPPPGFFMQADPPDHGRLRRSVSREFLINQMEGLRPVMRRVLDGLIDDMTAQGRNTADLVREFALPMAAMTICEILGVPFEDHVLFVSLTDTVLDRTSTPDQAVRAAGELMGYFDRLVTAKKRQPSEDMFGRMVTRSADGGLNQDELIGMAALLLLAGYDTMAQMIGIGTVALFEHPDQLTELRQDPALLPGAVEEMLRYLSINHAGLPRAVTEDVVVGGQRIHAGEGVLVMLNAANRDESVFENADLFDIHRENSKHVAFGHGFHKCVGATLARVELTEVFGGLLERLPGLRPVKPTGELPFRHDMVLYGVRELPVTW</sequence>
<keyword evidence="9" id="KW-1185">Reference proteome</keyword>
<dbReference type="CDD" id="cd11030">
    <property type="entry name" value="CYP105-like"/>
    <property type="match status" value="1"/>
</dbReference>
<reference evidence="8 9" key="1">
    <citation type="submission" date="2017-02" db="EMBL/GenBank/DDBJ databases">
        <title>Draft Genome Sequence of Streptomyces tsukubaensis F601, a Producer of the immunosuppressant tacrolimus FK506.</title>
        <authorList>
            <person name="Zong G."/>
            <person name="Zhong C."/>
            <person name="Fu J."/>
            <person name="Qin R."/>
            <person name="Cao G."/>
        </authorList>
    </citation>
    <scope>NUCLEOTIDE SEQUENCE [LARGE SCALE GENOMIC DNA]</scope>
    <source>
        <strain evidence="8 9">F601</strain>
    </source>
</reference>
<keyword evidence="4" id="KW-0560">Oxidoreductase</keyword>
<gene>
    <name evidence="8" type="ORF">B1H18_00510</name>
</gene>
<dbReference type="Gene3D" id="1.10.630.10">
    <property type="entry name" value="Cytochrome P450"/>
    <property type="match status" value="1"/>
</dbReference>
<keyword evidence="2" id="KW-0349">Heme</keyword>
<keyword evidence="6" id="KW-0503">Monooxygenase</keyword>
<keyword evidence="3" id="KW-0479">Metal-binding</keyword>
<accession>A0A1V4AEQ6</accession>
<dbReference type="FunFam" id="1.10.630.10:FF:000018">
    <property type="entry name" value="Cytochrome P450 monooxygenase"/>
    <property type="match status" value="1"/>
</dbReference>
<evidence type="ECO:0000256" key="6">
    <source>
        <dbReference type="ARBA" id="ARBA00023033"/>
    </source>
</evidence>
<dbReference type="GO" id="GO:0016705">
    <property type="term" value="F:oxidoreductase activity, acting on paired donors, with incorporation or reduction of molecular oxygen"/>
    <property type="evidence" value="ECO:0007669"/>
    <property type="project" value="InterPro"/>
</dbReference>
<dbReference type="GO" id="GO:0005506">
    <property type="term" value="F:iron ion binding"/>
    <property type="evidence" value="ECO:0007669"/>
    <property type="project" value="InterPro"/>
</dbReference>
<evidence type="ECO:0000256" key="5">
    <source>
        <dbReference type="ARBA" id="ARBA00023004"/>
    </source>
</evidence>
<evidence type="ECO:0000256" key="2">
    <source>
        <dbReference type="ARBA" id="ARBA00022617"/>
    </source>
</evidence>
<keyword evidence="5" id="KW-0408">Iron</keyword>
<dbReference type="InterPro" id="IPR002397">
    <property type="entry name" value="Cyt_P450_B"/>
</dbReference>
<name>A0A1V4AEQ6_9ACTN</name>
<evidence type="ECO:0000256" key="7">
    <source>
        <dbReference type="SAM" id="MobiDB-lite"/>
    </source>
</evidence>
<dbReference type="PANTHER" id="PTHR46696">
    <property type="entry name" value="P450, PUTATIVE (EUROFUNG)-RELATED"/>
    <property type="match status" value="1"/>
</dbReference>